<keyword evidence="15" id="KW-1185">Reference proteome</keyword>
<reference evidence="14 15" key="1">
    <citation type="submission" date="2017-11" db="EMBL/GenBank/DDBJ databases">
        <title>Draft Genome Sequence of Lactobacillus curieae NBRC 111893 isolated from Koso, a Japanese sugar-Vegetable Fermented Beverage.</title>
        <authorList>
            <person name="Chiou T.Y."/>
            <person name="Oshima K."/>
            <person name="Suda W."/>
            <person name="Hattori M."/>
            <person name="Takahashi T."/>
        </authorList>
    </citation>
    <scope>NUCLEOTIDE SEQUENCE [LARGE SCALE GENOMIC DNA]</scope>
    <source>
        <strain evidence="14 15">NBRC111893</strain>
    </source>
</reference>
<evidence type="ECO:0000256" key="5">
    <source>
        <dbReference type="ARBA" id="ARBA00022694"/>
    </source>
</evidence>
<evidence type="ECO:0000256" key="7">
    <source>
        <dbReference type="ARBA" id="ARBA00022840"/>
    </source>
</evidence>
<evidence type="ECO:0000313" key="15">
    <source>
        <dbReference type="Proteomes" id="UP000286974"/>
    </source>
</evidence>
<dbReference type="SUPFAM" id="SSF52540">
    <property type="entry name" value="P-loop containing nucleoside triphosphate hydrolases"/>
    <property type="match status" value="2"/>
</dbReference>
<dbReference type="InterPro" id="IPR039657">
    <property type="entry name" value="Dimethylallyltransferase"/>
</dbReference>
<evidence type="ECO:0000313" key="14">
    <source>
        <dbReference type="EMBL" id="GAY72883.1"/>
    </source>
</evidence>
<comment type="similarity">
    <text evidence="3 10 13">Belongs to the IPP transferase family.</text>
</comment>
<evidence type="ECO:0000256" key="2">
    <source>
        <dbReference type="ARBA" id="ARBA00003213"/>
    </source>
</evidence>
<comment type="cofactor">
    <cofactor evidence="1 10">
        <name>Mg(2+)</name>
        <dbReference type="ChEBI" id="CHEBI:18420"/>
    </cofactor>
</comment>
<protein>
    <recommendedName>
        <fullName evidence="10">tRNA dimethylallyltransferase</fullName>
        <ecNumber evidence="10">2.5.1.75</ecNumber>
    </recommendedName>
    <alternativeName>
        <fullName evidence="10">Dimethylallyl diphosphate:tRNA dimethylallyltransferase</fullName>
        <shortName evidence="10">DMAPP:tRNA dimethylallyltransferase</shortName>
        <shortName evidence="10">DMATase</shortName>
    </alternativeName>
    <alternativeName>
        <fullName evidence="10">Isopentenyl-diphosphate:tRNA isopentenyltransferase</fullName>
        <shortName evidence="10">IPP transferase</shortName>
        <shortName evidence="10">IPPT</shortName>
        <shortName evidence="10">IPTase</shortName>
    </alternativeName>
</protein>
<evidence type="ECO:0000256" key="4">
    <source>
        <dbReference type="ARBA" id="ARBA00022679"/>
    </source>
</evidence>
<comment type="function">
    <text evidence="2 10 12">Catalyzes the transfer of a dimethylallyl group onto the adenine at position 37 in tRNAs that read codons beginning with uridine, leading to the formation of N6-(dimethylallyl)adenosine (i(6)A).</text>
</comment>
<evidence type="ECO:0000256" key="10">
    <source>
        <dbReference type="HAMAP-Rule" id="MF_00185"/>
    </source>
</evidence>
<dbReference type="PANTHER" id="PTHR11088">
    <property type="entry name" value="TRNA DIMETHYLALLYLTRANSFERASE"/>
    <property type="match status" value="1"/>
</dbReference>
<dbReference type="AlphaFoldDB" id="A0A401FKK5"/>
<comment type="caution">
    <text evidence="14">The sequence shown here is derived from an EMBL/GenBank/DDBJ whole genome shotgun (WGS) entry which is preliminary data.</text>
</comment>
<dbReference type="OrthoDB" id="9776390at2"/>
<dbReference type="NCBIfam" id="TIGR00174">
    <property type="entry name" value="miaA"/>
    <property type="match status" value="1"/>
</dbReference>
<keyword evidence="4 10" id="KW-0808">Transferase</keyword>
<proteinExistence type="inferred from homology"/>
<dbReference type="EC" id="2.5.1.75" evidence="10"/>
<gene>
    <name evidence="10" type="primary">miaA</name>
    <name evidence="14" type="ORF">NBRC111893_1029</name>
</gene>
<dbReference type="Pfam" id="PF01715">
    <property type="entry name" value="IPPT"/>
    <property type="match status" value="1"/>
</dbReference>
<keyword evidence="7 10" id="KW-0067">ATP-binding</keyword>
<comment type="catalytic activity">
    <reaction evidence="9 10 11">
        <text>adenosine(37) in tRNA + dimethylallyl diphosphate = N(6)-dimethylallyladenosine(37) in tRNA + diphosphate</text>
        <dbReference type="Rhea" id="RHEA:26482"/>
        <dbReference type="Rhea" id="RHEA-COMP:10162"/>
        <dbReference type="Rhea" id="RHEA-COMP:10375"/>
        <dbReference type="ChEBI" id="CHEBI:33019"/>
        <dbReference type="ChEBI" id="CHEBI:57623"/>
        <dbReference type="ChEBI" id="CHEBI:74411"/>
        <dbReference type="ChEBI" id="CHEBI:74415"/>
        <dbReference type="EC" id="2.5.1.75"/>
    </reaction>
</comment>
<keyword evidence="8 10" id="KW-0460">Magnesium</keyword>
<dbReference type="Proteomes" id="UP000286974">
    <property type="component" value="Unassembled WGS sequence"/>
</dbReference>
<dbReference type="GO" id="GO:0005524">
    <property type="term" value="F:ATP binding"/>
    <property type="evidence" value="ECO:0007669"/>
    <property type="project" value="UniProtKB-UniRule"/>
</dbReference>
<keyword evidence="5 10" id="KW-0819">tRNA processing</keyword>
<keyword evidence="6 10" id="KW-0547">Nucleotide-binding</keyword>
<feature type="binding site" evidence="10">
    <location>
        <begin position="11"/>
        <end position="16"/>
    </location>
    <ligand>
        <name>substrate</name>
    </ligand>
</feature>
<evidence type="ECO:0000256" key="3">
    <source>
        <dbReference type="ARBA" id="ARBA00005842"/>
    </source>
</evidence>
<dbReference type="HAMAP" id="MF_00185">
    <property type="entry name" value="IPP_trans"/>
    <property type="match status" value="1"/>
</dbReference>
<accession>A0A401FKK5</accession>
<dbReference type="PANTHER" id="PTHR11088:SF60">
    <property type="entry name" value="TRNA DIMETHYLALLYLTRANSFERASE"/>
    <property type="match status" value="1"/>
</dbReference>
<feature type="site" description="Interaction with substrate tRNA" evidence="10">
    <location>
        <position position="100"/>
    </location>
</feature>
<dbReference type="GO" id="GO:0052381">
    <property type="term" value="F:tRNA dimethylallyltransferase activity"/>
    <property type="evidence" value="ECO:0007669"/>
    <property type="project" value="UniProtKB-UniRule"/>
</dbReference>
<evidence type="ECO:0000256" key="12">
    <source>
        <dbReference type="RuleBase" id="RU003784"/>
    </source>
</evidence>
<evidence type="ECO:0000256" key="9">
    <source>
        <dbReference type="ARBA" id="ARBA00049563"/>
    </source>
</evidence>
<dbReference type="RefSeq" id="WP_125008108.1">
    <property type="nucleotide sequence ID" value="NZ_BEXA01000002.1"/>
</dbReference>
<comment type="subunit">
    <text evidence="10">Monomer.</text>
</comment>
<evidence type="ECO:0000256" key="11">
    <source>
        <dbReference type="RuleBase" id="RU003783"/>
    </source>
</evidence>
<dbReference type="Gene3D" id="1.10.20.140">
    <property type="match status" value="1"/>
</dbReference>
<organism evidence="14 15">
    <name type="scientific">Lentilactobacillus kosonis</name>
    <dbReference type="NCBI Taxonomy" id="2810561"/>
    <lineage>
        <taxon>Bacteria</taxon>
        <taxon>Bacillati</taxon>
        <taxon>Bacillota</taxon>
        <taxon>Bacilli</taxon>
        <taxon>Lactobacillales</taxon>
        <taxon>Lactobacillaceae</taxon>
        <taxon>Lentilactobacillus</taxon>
    </lineage>
</organism>
<name>A0A401FKK5_9LACO</name>
<evidence type="ECO:0000256" key="6">
    <source>
        <dbReference type="ARBA" id="ARBA00022741"/>
    </source>
</evidence>
<sequence>MHKVLAIVGPTAVGKTKLSIELAKQMNGEIISGDSMQVYRGLDIGTAKVTTEEMHGIPHHLINICDVTERYTVARFVKDAIAAINQIEAAGKVPIIAGGTGFYLQALEQGLNLGGNQEMDESPIRQELLTKATEIGNEAMHDWLTEVDPHAAAKIPATNQRRVIRALEVYLQTGNRFSEQVNNDSDLDFKYITLTTDRNLLYDRINQRVDVMVTKGLFKEARWLFDQGGRKLPASQGIGYHELFDYFENQITKDEAIDKVKQDSRHYAKRQLTWFRNKVDSNWYDLVQQKNSVSEIVEDASKWLQE</sequence>
<evidence type="ECO:0000256" key="1">
    <source>
        <dbReference type="ARBA" id="ARBA00001946"/>
    </source>
</evidence>
<feature type="binding site" evidence="10">
    <location>
        <begin position="9"/>
        <end position="16"/>
    </location>
    <ligand>
        <name>ATP</name>
        <dbReference type="ChEBI" id="CHEBI:30616"/>
    </ligand>
</feature>
<dbReference type="GO" id="GO:0006400">
    <property type="term" value="P:tRNA modification"/>
    <property type="evidence" value="ECO:0007669"/>
    <property type="project" value="TreeGrafter"/>
</dbReference>
<dbReference type="EMBL" id="BEXA01000002">
    <property type="protein sequence ID" value="GAY72883.1"/>
    <property type="molecule type" value="Genomic_DNA"/>
</dbReference>
<evidence type="ECO:0000256" key="13">
    <source>
        <dbReference type="RuleBase" id="RU003785"/>
    </source>
</evidence>
<dbReference type="Gene3D" id="3.40.50.300">
    <property type="entry name" value="P-loop containing nucleotide triphosphate hydrolases"/>
    <property type="match status" value="1"/>
</dbReference>
<dbReference type="InterPro" id="IPR027417">
    <property type="entry name" value="P-loop_NTPase"/>
</dbReference>
<feature type="site" description="Interaction with substrate tRNA" evidence="10">
    <location>
        <position position="125"/>
    </location>
</feature>
<dbReference type="InterPro" id="IPR018022">
    <property type="entry name" value="IPT"/>
</dbReference>
<evidence type="ECO:0000256" key="8">
    <source>
        <dbReference type="ARBA" id="ARBA00022842"/>
    </source>
</evidence>
<comment type="caution">
    <text evidence="10">Lacks conserved residue(s) required for the propagation of feature annotation.</text>
</comment>
<feature type="region of interest" description="Interaction with substrate tRNA" evidence="10">
    <location>
        <begin position="34"/>
        <end position="37"/>
    </location>
</feature>